<gene>
    <name evidence="2" type="ORF">BWK72_16460</name>
</gene>
<comment type="caution">
    <text evidence="2">The sequence shown here is derived from an EMBL/GenBank/DDBJ whole genome shotgun (WGS) entry which is preliminary data.</text>
</comment>
<sequence length="245" mass="26775">MRLKLLMRRLTVSAPRMAVRSALPWPFRWAVLAIVAGFCAVIALWAFEFGKDIAGLDNGNPAQWQQLQFENAALKAQVETLTEQRDKAQFVANTADTVLMAEKVAHEQLLAASRQLTLENQRLKDDLGFFETLIPASGPNTGTLAIRGLQAEALPSGEIKWQVLVIQGVKNPVEFEGRLELVFSGVSGGKPWSGAPPSGALSIRIKQYGRLEGLYQPPEQTVVKSVTVKAMDGPTVRALQTIKIS</sequence>
<dbReference type="AlphaFoldDB" id="A0A1W9KQY7"/>
<dbReference type="EMBL" id="MTEI01000014">
    <property type="protein sequence ID" value="OQW86675.1"/>
    <property type="molecule type" value="Genomic_DNA"/>
</dbReference>
<evidence type="ECO:0000313" key="2">
    <source>
        <dbReference type="EMBL" id="OQW86675.1"/>
    </source>
</evidence>
<protein>
    <submittedName>
        <fullName evidence="2">Uncharacterized protein</fullName>
    </submittedName>
</protein>
<proteinExistence type="predicted"/>
<evidence type="ECO:0000313" key="3">
    <source>
        <dbReference type="Proteomes" id="UP000192505"/>
    </source>
</evidence>
<feature type="coiled-coil region" evidence="1">
    <location>
        <begin position="64"/>
        <end position="126"/>
    </location>
</feature>
<evidence type="ECO:0000256" key="1">
    <source>
        <dbReference type="SAM" id="Coils"/>
    </source>
</evidence>
<dbReference type="Proteomes" id="UP000192505">
    <property type="component" value="Unassembled WGS sequence"/>
</dbReference>
<accession>A0A1W9KQY7</accession>
<organism evidence="2 3">
    <name type="scientific">Rhodoferax ferrireducens</name>
    <dbReference type="NCBI Taxonomy" id="192843"/>
    <lineage>
        <taxon>Bacteria</taxon>
        <taxon>Pseudomonadati</taxon>
        <taxon>Pseudomonadota</taxon>
        <taxon>Betaproteobacteria</taxon>
        <taxon>Burkholderiales</taxon>
        <taxon>Comamonadaceae</taxon>
        <taxon>Rhodoferax</taxon>
    </lineage>
</organism>
<name>A0A1W9KQY7_9BURK</name>
<keyword evidence="1" id="KW-0175">Coiled coil</keyword>
<reference evidence="2 3" key="1">
    <citation type="submission" date="2017-01" db="EMBL/GenBank/DDBJ databases">
        <title>Novel large sulfur bacteria in the metagenomes of groundwater-fed chemosynthetic microbial mats in the Lake Huron basin.</title>
        <authorList>
            <person name="Sharrar A.M."/>
            <person name="Flood B.E."/>
            <person name="Bailey J.V."/>
            <person name="Jones D.S."/>
            <person name="Biddanda B."/>
            <person name="Ruberg S.A."/>
            <person name="Marcus D.N."/>
            <person name="Dick G.J."/>
        </authorList>
    </citation>
    <scope>NUCLEOTIDE SEQUENCE [LARGE SCALE GENOMIC DNA]</scope>
    <source>
        <strain evidence="2">A7</strain>
    </source>
</reference>